<name>A0A091SC52_NESNO</name>
<dbReference type="GO" id="GO:0002080">
    <property type="term" value="C:acrosomal membrane"/>
    <property type="evidence" value="ECO:0007669"/>
    <property type="project" value="InterPro"/>
</dbReference>
<keyword evidence="1" id="KW-0812">Transmembrane</keyword>
<dbReference type="Proteomes" id="UP000053840">
    <property type="component" value="Unassembled WGS sequence"/>
</dbReference>
<organism evidence="2 3">
    <name type="scientific">Nestor notabilis</name>
    <name type="common">Kea</name>
    <dbReference type="NCBI Taxonomy" id="176057"/>
    <lineage>
        <taxon>Eukaryota</taxon>
        <taxon>Metazoa</taxon>
        <taxon>Chordata</taxon>
        <taxon>Craniata</taxon>
        <taxon>Vertebrata</taxon>
        <taxon>Euteleostomi</taxon>
        <taxon>Archelosauria</taxon>
        <taxon>Archosauria</taxon>
        <taxon>Dinosauria</taxon>
        <taxon>Saurischia</taxon>
        <taxon>Theropoda</taxon>
        <taxon>Coelurosauria</taxon>
        <taxon>Aves</taxon>
        <taxon>Neognathae</taxon>
        <taxon>Neoaves</taxon>
        <taxon>Telluraves</taxon>
        <taxon>Australaves</taxon>
        <taxon>Psittaciformes</taxon>
        <taxon>Psittacidae</taxon>
        <taxon>Nestor</taxon>
    </lineage>
</organism>
<reference evidence="2 3" key="1">
    <citation type="submission" date="2014-04" db="EMBL/GenBank/DDBJ databases">
        <title>Genome evolution of avian class.</title>
        <authorList>
            <person name="Zhang G."/>
            <person name="Li C."/>
        </authorList>
    </citation>
    <scope>NUCLEOTIDE SEQUENCE [LARGE SCALE GENOMIC DNA]</scope>
    <source>
        <strain evidence="2">BGI_N333</strain>
    </source>
</reference>
<dbReference type="InterPro" id="IPR037878">
    <property type="entry name" value="SPACA1"/>
</dbReference>
<protein>
    <submittedName>
        <fullName evidence="2">Sperm acrosome membrane-associated protein 1</fullName>
    </submittedName>
</protein>
<evidence type="ECO:0000313" key="2">
    <source>
        <dbReference type="EMBL" id="KFQ56294.1"/>
    </source>
</evidence>
<gene>
    <name evidence="2" type="ORF">N333_01654</name>
</gene>
<dbReference type="EMBL" id="KK948422">
    <property type="protein sequence ID" value="KFQ56294.1"/>
    <property type="molecule type" value="Genomic_DNA"/>
</dbReference>
<evidence type="ECO:0000313" key="3">
    <source>
        <dbReference type="Proteomes" id="UP000053840"/>
    </source>
</evidence>
<dbReference type="PANTHER" id="PTHR47223:SF1">
    <property type="entry name" value="SPERM ACROSOME MEMBRANE-ASSOCIATED PROTEIN 1"/>
    <property type="match status" value="1"/>
</dbReference>
<sequence>MPCIYIPPENRFKYIWKKLIQNQTAYTLPNDTSIMEVCRGRQSVTYQCETRRRKKGSTIASVKYTVHAATEMQAEEPKRIRTGHSRKETDAILIFCLVIGIIATVGMISAMIFMILQWGVIKSFWKSKSGQDNQEKLTNKRLLHNLE</sequence>
<keyword evidence="1" id="KW-1133">Transmembrane helix</keyword>
<dbReference type="AlphaFoldDB" id="A0A091SC52"/>
<proteinExistence type="predicted"/>
<keyword evidence="3" id="KW-1185">Reference proteome</keyword>
<evidence type="ECO:0000256" key="1">
    <source>
        <dbReference type="SAM" id="Phobius"/>
    </source>
</evidence>
<feature type="transmembrane region" description="Helical" evidence="1">
    <location>
        <begin position="91"/>
        <end position="116"/>
    </location>
</feature>
<keyword evidence="1" id="KW-0472">Membrane</keyword>
<dbReference type="GO" id="GO:0001675">
    <property type="term" value="P:acrosome assembly"/>
    <property type="evidence" value="ECO:0007669"/>
    <property type="project" value="TreeGrafter"/>
</dbReference>
<accession>A0A091SC52</accession>
<dbReference type="PANTHER" id="PTHR47223">
    <property type="entry name" value="SPERM ACROSOME MEMBRANE-ASSOCIATED PROTEIN 1"/>
    <property type="match status" value="1"/>
</dbReference>